<evidence type="ECO:0000313" key="2">
    <source>
        <dbReference type="Proteomes" id="UP000023775"/>
    </source>
</evidence>
<gene>
    <name evidence="1" type="ORF">G114_16255</name>
</gene>
<protein>
    <submittedName>
        <fullName evidence="1">Uncharacterized protein</fullName>
    </submittedName>
</protein>
<comment type="caution">
    <text evidence="1">The sequence shown here is derived from an EMBL/GenBank/DDBJ whole genome shotgun (WGS) entry which is preliminary data.</text>
</comment>
<dbReference type="Proteomes" id="UP000023775">
    <property type="component" value="Unassembled WGS sequence"/>
</dbReference>
<organism evidence="1 2">
    <name type="scientific">Aeromonas diversa CDC 2478-85</name>
    <dbReference type="NCBI Taxonomy" id="1268237"/>
    <lineage>
        <taxon>Bacteria</taxon>
        <taxon>Pseudomonadati</taxon>
        <taxon>Pseudomonadota</taxon>
        <taxon>Gammaproteobacteria</taxon>
        <taxon>Aeromonadales</taxon>
        <taxon>Aeromonadaceae</taxon>
        <taxon>Aeromonas</taxon>
    </lineage>
</organism>
<reference evidence="1 2" key="1">
    <citation type="journal article" date="2013" name="Genome Announc.">
        <title>Draft Genome Sequence of the Aeromonas diversa Type Strain.</title>
        <authorList>
            <person name="Farfan M."/>
            <person name="Spataro N."/>
            <person name="Sanglas A."/>
            <person name="Albarral V."/>
            <person name="Loren J.G."/>
            <person name="Bosch E."/>
            <person name="Fuste M.C."/>
        </authorList>
    </citation>
    <scope>NUCLEOTIDE SEQUENCE [LARGE SCALE GENOMIC DNA]</scope>
    <source>
        <strain evidence="1 2">2478-85</strain>
    </source>
</reference>
<evidence type="ECO:0000313" key="1">
    <source>
        <dbReference type="EMBL" id="ENY70824.1"/>
    </source>
</evidence>
<name>N9TXH8_9GAMM</name>
<proteinExistence type="predicted"/>
<dbReference type="EMBL" id="APVG01000053">
    <property type="protein sequence ID" value="ENY70824.1"/>
    <property type="molecule type" value="Genomic_DNA"/>
</dbReference>
<keyword evidence="2" id="KW-1185">Reference proteome</keyword>
<sequence>MPLHRQAQAGAPRQQIALGQSLQQGADLQILPLGIEAIGGGHLAGVELAAGTQAPLIEAALKALEGEQPLVQRQGDLGLGQGETRVAEPLEPQVPVEIERLEGREIRLILSQCGWLRAQRGLACRALLGRRWGMGEPLIEIDGSPFQVEAQQRGR</sequence>
<dbReference type="AlphaFoldDB" id="N9TXH8"/>
<accession>N9TXH8</accession>